<proteinExistence type="predicted"/>
<dbReference type="EMBL" id="KN846962">
    <property type="protein sequence ID" value="KIW63285.1"/>
    <property type="molecule type" value="Genomic_DNA"/>
</dbReference>
<accession>A0A0D2F8M2</accession>
<name>A0A0D2F8M2_9EURO</name>
<evidence type="ECO:0000313" key="2">
    <source>
        <dbReference type="EMBL" id="KIW63285.1"/>
    </source>
</evidence>
<dbReference type="Proteomes" id="UP000054266">
    <property type="component" value="Unassembled WGS sequence"/>
</dbReference>
<feature type="region of interest" description="Disordered" evidence="1">
    <location>
        <begin position="1"/>
        <end position="64"/>
    </location>
</feature>
<dbReference type="HOGENOM" id="CLU_903142_0_0_1"/>
<feature type="compositionally biased region" description="Low complexity" evidence="1">
    <location>
        <begin position="124"/>
        <end position="148"/>
    </location>
</feature>
<evidence type="ECO:0000256" key="1">
    <source>
        <dbReference type="SAM" id="MobiDB-lite"/>
    </source>
</evidence>
<feature type="compositionally biased region" description="Polar residues" evidence="1">
    <location>
        <begin position="51"/>
        <end position="64"/>
    </location>
</feature>
<keyword evidence="3" id="KW-1185">Reference proteome</keyword>
<organism evidence="2 3">
    <name type="scientific">Phialophora macrospora</name>
    <dbReference type="NCBI Taxonomy" id="1851006"/>
    <lineage>
        <taxon>Eukaryota</taxon>
        <taxon>Fungi</taxon>
        <taxon>Dikarya</taxon>
        <taxon>Ascomycota</taxon>
        <taxon>Pezizomycotina</taxon>
        <taxon>Eurotiomycetes</taxon>
        <taxon>Chaetothyriomycetidae</taxon>
        <taxon>Chaetothyriales</taxon>
        <taxon>Herpotrichiellaceae</taxon>
        <taxon>Phialophora</taxon>
    </lineage>
</organism>
<evidence type="ECO:0000313" key="3">
    <source>
        <dbReference type="Proteomes" id="UP000054266"/>
    </source>
</evidence>
<feature type="compositionally biased region" description="Gly residues" evidence="1">
    <location>
        <begin position="1"/>
        <end position="10"/>
    </location>
</feature>
<dbReference type="AlphaFoldDB" id="A0A0D2F8M2"/>
<sequence>MSYPGGGGSGWQPPHPGSSGWPYGAAPPPGWSQAQHPQYPAGYGQQVPAPSYTSGHQQNPYGTAYASGSSQIPYGTAYASGHQQIPYGTAYASGSSLHPSGYAPQPSVPPSYASPAASSAYPYTQAGGPYGQPQNPYQQAAPAAPHPASVQLPSSHASQRADCVFLSISILRETTIPRLQAELNQLPNKLSATRRNFREGVDLGDVEVIIECWTREHLIYPSTRPANGEHNLAFLSQVPRGISFGYVYDLPAGGLHTVVGTRNSQGHYSFWDYQRDRNVIDEVDGCNPRLAFWWDQPSQLIEDDSPEF</sequence>
<feature type="region of interest" description="Disordered" evidence="1">
    <location>
        <begin position="124"/>
        <end position="153"/>
    </location>
</feature>
<reference evidence="2 3" key="1">
    <citation type="submission" date="2015-01" db="EMBL/GenBank/DDBJ databases">
        <title>The Genome Sequence of Capronia semiimmersa CBS27337.</title>
        <authorList>
            <consortium name="The Broad Institute Genomics Platform"/>
            <person name="Cuomo C."/>
            <person name="de Hoog S."/>
            <person name="Gorbushina A."/>
            <person name="Stielow B."/>
            <person name="Teixiera M."/>
            <person name="Abouelleil A."/>
            <person name="Chapman S.B."/>
            <person name="Priest M."/>
            <person name="Young S.K."/>
            <person name="Wortman J."/>
            <person name="Nusbaum C."/>
            <person name="Birren B."/>
        </authorList>
    </citation>
    <scope>NUCLEOTIDE SEQUENCE [LARGE SCALE GENOMIC DNA]</scope>
    <source>
        <strain evidence="2 3">CBS 27337</strain>
    </source>
</reference>
<gene>
    <name evidence="2" type="ORF">PV04_10144</name>
</gene>
<protein>
    <submittedName>
        <fullName evidence="2">Uncharacterized protein</fullName>
    </submittedName>
</protein>